<keyword evidence="4 8" id="KW-0812">Transmembrane</keyword>
<evidence type="ECO:0000313" key="10">
    <source>
        <dbReference type="Proteomes" id="UP000199800"/>
    </source>
</evidence>
<dbReference type="Pfam" id="PF04647">
    <property type="entry name" value="AgrB"/>
    <property type="match status" value="1"/>
</dbReference>
<evidence type="ECO:0000256" key="3">
    <source>
        <dbReference type="ARBA" id="ARBA00022670"/>
    </source>
</evidence>
<keyword evidence="5" id="KW-0378">Hydrolase</keyword>
<keyword evidence="2" id="KW-0673">Quorum sensing</keyword>
<dbReference type="GO" id="GO:0016020">
    <property type="term" value="C:membrane"/>
    <property type="evidence" value="ECO:0007669"/>
    <property type="project" value="InterPro"/>
</dbReference>
<protein>
    <submittedName>
        <fullName evidence="9">Accessory gene regulator B</fullName>
    </submittedName>
</protein>
<name>A0A1H9Z890_9FIRM</name>
<evidence type="ECO:0000256" key="4">
    <source>
        <dbReference type="ARBA" id="ARBA00022692"/>
    </source>
</evidence>
<evidence type="ECO:0000313" key="9">
    <source>
        <dbReference type="EMBL" id="SES77693.1"/>
    </source>
</evidence>
<keyword evidence="6 8" id="KW-1133">Transmembrane helix</keyword>
<dbReference type="GO" id="GO:0006508">
    <property type="term" value="P:proteolysis"/>
    <property type="evidence" value="ECO:0007669"/>
    <property type="project" value="UniProtKB-KW"/>
</dbReference>
<dbReference type="AlphaFoldDB" id="A0A1H9Z890"/>
<proteinExistence type="predicted"/>
<feature type="transmembrane region" description="Helical" evidence="8">
    <location>
        <begin position="104"/>
        <end position="123"/>
    </location>
</feature>
<feature type="transmembrane region" description="Helical" evidence="8">
    <location>
        <begin position="30"/>
        <end position="52"/>
    </location>
</feature>
<evidence type="ECO:0000256" key="6">
    <source>
        <dbReference type="ARBA" id="ARBA00022989"/>
    </source>
</evidence>
<dbReference type="InterPro" id="IPR006741">
    <property type="entry name" value="AgrB"/>
</dbReference>
<dbReference type="EMBL" id="FOHN01000003">
    <property type="protein sequence ID" value="SES77693.1"/>
    <property type="molecule type" value="Genomic_DNA"/>
</dbReference>
<evidence type="ECO:0000256" key="7">
    <source>
        <dbReference type="ARBA" id="ARBA00023136"/>
    </source>
</evidence>
<reference evidence="9 10" key="1">
    <citation type="submission" date="2016-10" db="EMBL/GenBank/DDBJ databases">
        <authorList>
            <person name="de Groot N.N."/>
        </authorList>
    </citation>
    <scope>NUCLEOTIDE SEQUENCE [LARGE SCALE GENOMIC DNA]</scope>
    <source>
        <strain evidence="9 10">DSM 1801</strain>
    </source>
</reference>
<dbReference type="Proteomes" id="UP000199800">
    <property type="component" value="Unassembled WGS sequence"/>
</dbReference>
<organism evidence="9 10">
    <name type="scientific">[Clostridium] polysaccharolyticum</name>
    <dbReference type="NCBI Taxonomy" id="29364"/>
    <lineage>
        <taxon>Bacteria</taxon>
        <taxon>Bacillati</taxon>
        <taxon>Bacillota</taxon>
        <taxon>Clostridia</taxon>
        <taxon>Lachnospirales</taxon>
        <taxon>Lachnospiraceae</taxon>
    </lineage>
</organism>
<keyword evidence="1" id="KW-1003">Cell membrane</keyword>
<feature type="transmembrane region" description="Helical" evidence="8">
    <location>
        <begin position="130"/>
        <end position="148"/>
    </location>
</feature>
<sequence>MQIHTLSIRLVDWLLLQNEDKKKYREFYDYSMEIILSTVANFLISIGLALVLGIESNVFWYILFFLPYRFLFGGIHAKTHVRCIATFAVSMLVNIYVARKIPVTGIMLVIEWIAVIVANFINYHDGKHASIVKSVACFVASIVVLLWLNLVSGSYTNGICATFALITQTVLLRIKIRGEGK</sequence>
<dbReference type="GO" id="GO:0008233">
    <property type="term" value="F:peptidase activity"/>
    <property type="evidence" value="ECO:0007669"/>
    <property type="project" value="UniProtKB-KW"/>
</dbReference>
<evidence type="ECO:0000256" key="5">
    <source>
        <dbReference type="ARBA" id="ARBA00022801"/>
    </source>
</evidence>
<dbReference type="RefSeq" id="WP_092476076.1">
    <property type="nucleotide sequence ID" value="NZ_FOHN01000003.1"/>
</dbReference>
<evidence type="ECO:0000256" key="8">
    <source>
        <dbReference type="SAM" id="Phobius"/>
    </source>
</evidence>
<evidence type="ECO:0000256" key="2">
    <source>
        <dbReference type="ARBA" id="ARBA00022654"/>
    </source>
</evidence>
<dbReference type="STRING" id="29364.SAMN04487772_10350"/>
<evidence type="ECO:0000256" key="1">
    <source>
        <dbReference type="ARBA" id="ARBA00022475"/>
    </source>
</evidence>
<dbReference type="GO" id="GO:0009372">
    <property type="term" value="P:quorum sensing"/>
    <property type="evidence" value="ECO:0007669"/>
    <property type="project" value="UniProtKB-KW"/>
</dbReference>
<gene>
    <name evidence="9" type="ORF">SAMN04487772_10350</name>
</gene>
<dbReference type="OrthoDB" id="1903579at2"/>
<accession>A0A1H9Z890</accession>
<keyword evidence="7 8" id="KW-0472">Membrane</keyword>
<keyword evidence="10" id="KW-1185">Reference proteome</keyword>
<keyword evidence="3" id="KW-0645">Protease</keyword>
<feature type="transmembrane region" description="Helical" evidence="8">
    <location>
        <begin position="58"/>
        <end position="74"/>
    </location>
</feature>